<evidence type="ECO:0000313" key="7">
    <source>
        <dbReference type="EMBL" id="GMI19018.1"/>
    </source>
</evidence>
<accession>A0ABQ6M3S2</accession>
<evidence type="ECO:0000256" key="4">
    <source>
        <dbReference type="ARBA" id="ARBA00022989"/>
    </source>
</evidence>
<reference evidence="7 8" key="1">
    <citation type="journal article" date="2023" name="Commun. Biol.">
        <title>Genome analysis of Parmales, the sister group of diatoms, reveals the evolutionary specialization of diatoms from phago-mixotrophs to photoautotrophs.</title>
        <authorList>
            <person name="Ban H."/>
            <person name="Sato S."/>
            <person name="Yoshikawa S."/>
            <person name="Yamada K."/>
            <person name="Nakamura Y."/>
            <person name="Ichinomiya M."/>
            <person name="Sato N."/>
            <person name="Blanc-Mathieu R."/>
            <person name="Endo H."/>
            <person name="Kuwata A."/>
            <person name="Ogata H."/>
        </authorList>
    </citation>
    <scope>NUCLEOTIDE SEQUENCE [LARGE SCALE GENOMIC DNA]</scope>
</reference>
<comment type="function">
    <text evidence="6">Choline transporter.</text>
</comment>
<feature type="transmembrane region" description="Helical" evidence="6">
    <location>
        <begin position="186"/>
        <end position="209"/>
    </location>
</feature>
<dbReference type="EMBL" id="BRYB01003671">
    <property type="protein sequence ID" value="GMI19018.1"/>
    <property type="molecule type" value="Genomic_DNA"/>
</dbReference>
<comment type="similarity">
    <text evidence="2 6">Belongs to the CTL (choline transporter-like) family.</text>
</comment>
<dbReference type="Proteomes" id="UP001165060">
    <property type="component" value="Unassembled WGS sequence"/>
</dbReference>
<evidence type="ECO:0000256" key="5">
    <source>
        <dbReference type="ARBA" id="ARBA00023136"/>
    </source>
</evidence>
<feature type="transmembrane region" description="Helical" evidence="6">
    <location>
        <begin position="366"/>
        <end position="385"/>
    </location>
</feature>
<organism evidence="7 8">
    <name type="scientific">Tetraparma gracilis</name>
    <dbReference type="NCBI Taxonomy" id="2962635"/>
    <lineage>
        <taxon>Eukaryota</taxon>
        <taxon>Sar</taxon>
        <taxon>Stramenopiles</taxon>
        <taxon>Ochrophyta</taxon>
        <taxon>Bolidophyceae</taxon>
        <taxon>Parmales</taxon>
        <taxon>Triparmaceae</taxon>
        <taxon>Tetraparma</taxon>
    </lineage>
</organism>
<feature type="transmembrane region" description="Helical" evidence="6">
    <location>
        <begin position="128"/>
        <end position="161"/>
    </location>
</feature>
<protein>
    <recommendedName>
        <fullName evidence="6">Choline transporter-like protein</fullName>
    </recommendedName>
</protein>
<feature type="transmembrane region" description="Helical" evidence="6">
    <location>
        <begin position="34"/>
        <end position="52"/>
    </location>
</feature>
<evidence type="ECO:0000256" key="6">
    <source>
        <dbReference type="RuleBase" id="RU368066"/>
    </source>
</evidence>
<evidence type="ECO:0000256" key="1">
    <source>
        <dbReference type="ARBA" id="ARBA00004141"/>
    </source>
</evidence>
<sequence length="526" mass="56109">MKQGFLPDQGNAYSQQVNTATVELAAPEKKFNDAWCALLFIGHVILIAFIGFTDGVAEVDGSAAAEQPSLDYVYPETDTGSSKYAAEMLGGLCVCVVMGIVLSMIYVKICISLGASLIHVSTKFMIGLYVVLTLINFSVGSVLGGVFCFVFAAILCCWYYAVYSRIEFAGANLAVACEALQQFPTLFVAAFAALLLNFGWIVLWCLAMLGTIKPSTVSGVETDIGTFDSRLCISTAYDGEYEDGSVNPNPTCASTAGCCSCADGTGGASWEGDSSCPAVGMGGGLYFAMLISFYWGSTVISNVMHCTTAGAVATWWFSKDLGMTPVADSFFRACTYSFGSICFGSLLVAILKAIRQMLKEAEKNKNAQMFFCVIQCLLGIIESLLEIFNRYAFCYVAIYGYDFRKAGKAVFDMFKKLGWTTIINDDLIENALSFGAMGVGLIAGLVAYLYSVSVDLSATYTAPMVIVGICIGFGMASVTLSVVSSAVATVFVCFAENPESVFSTHPEQGNKSGVLFTNDDMFGGSD</sequence>
<keyword evidence="4 6" id="KW-1133">Transmembrane helix</keyword>
<keyword evidence="3 6" id="KW-0812">Transmembrane</keyword>
<comment type="subcellular location">
    <subcellularLocation>
        <location evidence="6">Cell membrane</location>
        <topology evidence="6">Multi-pass membrane protein</topology>
    </subcellularLocation>
    <subcellularLocation>
        <location evidence="1">Membrane</location>
        <topology evidence="1">Multi-pass membrane protein</topology>
    </subcellularLocation>
</comment>
<dbReference type="Pfam" id="PF04515">
    <property type="entry name" value="Choline_transpo"/>
    <property type="match status" value="1"/>
</dbReference>
<gene>
    <name evidence="7" type="ORF">TeGR_g11516</name>
</gene>
<dbReference type="InterPro" id="IPR007603">
    <property type="entry name" value="Choline_transptr-like"/>
</dbReference>
<feature type="transmembrane region" description="Helical" evidence="6">
    <location>
        <begin position="330"/>
        <end position="354"/>
    </location>
</feature>
<dbReference type="PANTHER" id="PTHR12385">
    <property type="entry name" value="CHOLINE TRANSPORTER-LIKE (SLC FAMILY 44)"/>
    <property type="match status" value="1"/>
</dbReference>
<evidence type="ECO:0000256" key="2">
    <source>
        <dbReference type="ARBA" id="ARBA00007168"/>
    </source>
</evidence>
<keyword evidence="8" id="KW-1185">Reference proteome</keyword>
<proteinExistence type="inferred from homology"/>
<feature type="transmembrane region" description="Helical" evidence="6">
    <location>
        <begin position="431"/>
        <end position="452"/>
    </location>
</feature>
<keyword evidence="5 6" id="KW-0472">Membrane</keyword>
<name>A0ABQ6M3S2_9STRA</name>
<evidence type="ECO:0000256" key="3">
    <source>
        <dbReference type="ARBA" id="ARBA00022692"/>
    </source>
</evidence>
<feature type="transmembrane region" description="Helical" evidence="6">
    <location>
        <begin position="88"/>
        <end position="107"/>
    </location>
</feature>
<dbReference type="PANTHER" id="PTHR12385:SF4">
    <property type="entry name" value="PROTEIN PNS1"/>
    <property type="match status" value="1"/>
</dbReference>
<evidence type="ECO:0000313" key="8">
    <source>
        <dbReference type="Proteomes" id="UP001165060"/>
    </source>
</evidence>
<comment type="caution">
    <text evidence="7">The sequence shown here is derived from an EMBL/GenBank/DDBJ whole genome shotgun (WGS) entry which is preliminary data.</text>
</comment>
<feature type="transmembrane region" description="Helical" evidence="6">
    <location>
        <begin position="464"/>
        <end position="492"/>
    </location>
</feature>